<dbReference type="EMBL" id="JAANNP010000001">
    <property type="protein sequence ID" value="NHC12810.1"/>
    <property type="molecule type" value="Genomic_DNA"/>
</dbReference>
<gene>
    <name evidence="1" type="ORF">G9H71_03325</name>
</gene>
<dbReference type="RefSeq" id="WP_166277786.1">
    <property type="nucleotide sequence ID" value="NZ_JAANNP010000001.1"/>
</dbReference>
<name>A0ABX0GSR8_9ACTN</name>
<organism evidence="1 2">
    <name type="scientific">Motilibacter deserti</name>
    <dbReference type="NCBI Taxonomy" id="2714956"/>
    <lineage>
        <taxon>Bacteria</taxon>
        <taxon>Bacillati</taxon>
        <taxon>Actinomycetota</taxon>
        <taxon>Actinomycetes</taxon>
        <taxon>Motilibacterales</taxon>
        <taxon>Motilibacteraceae</taxon>
        <taxon>Motilibacter</taxon>
    </lineage>
</organism>
<sequence>MSIIDTTTARTRLAQWRAARDARLRLERELGAYVTAADRAEIDAIVGRHTVDEAREVEAILTEQAVERAHRGAVAA</sequence>
<reference evidence="1 2" key="1">
    <citation type="submission" date="2020-03" db="EMBL/GenBank/DDBJ databases">
        <title>Two novel Motilibacter sp.</title>
        <authorList>
            <person name="Liu S."/>
        </authorList>
    </citation>
    <scope>NUCLEOTIDE SEQUENCE [LARGE SCALE GENOMIC DNA]</scope>
    <source>
        <strain evidence="1 2">E257</strain>
    </source>
</reference>
<evidence type="ECO:0000313" key="2">
    <source>
        <dbReference type="Proteomes" id="UP000800981"/>
    </source>
</evidence>
<proteinExistence type="predicted"/>
<evidence type="ECO:0000313" key="1">
    <source>
        <dbReference type="EMBL" id="NHC12810.1"/>
    </source>
</evidence>
<keyword evidence="2" id="KW-1185">Reference proteome</keyword>
<protein>
    <recommendedName>
        <fullName evidence="3">Antitoxin VbhA domain-containing protein</fullName>
    </recommendedName>
</protein>
<evidence type="ECO:0008006" key="3">
    <source>
        <dbReference type="Google" id="ProtNLM"/>
    </source>
</evidence>
<dbReference type="Proteomes" id="UP000800981">
    <property type="component" value="Unassembled WGS sequence"/>
</dbReference>
<comment type="caution">
    <text evidence="1">The sequence shown here is derived from an EMBL/GenBank/DDBJ whole genome shotgun (WGS) entry which is preliminary data.</text>
</comment>
<accession>A0ABX0GSR8</accession>